<sequence length="104" mass="12134">MEKEILSKITKRFQTETLGSDFLLRRANIYGIVCKSLPCKITRSSLPPGDTIIHNFAHPLPYPTQNEFFTFTVFLSAPQQFIRLRSETKVFFRAPLRTLFPLWL</sequence>
<organism evidence="1 2">
    <name type="scientific">Caerostris darwini</name>
    <dbReference type="NCBI Taxonomy" id="1538125"/>
    <lineage>
        <taxon>Eukaryota</taxon>
        <taxon>Metazoa</taxon>
        <taxon>Ecdysozoa</taxon>
        <taxon>Arthropoda</taxon>
        <taxon>Chelicerata</taxon>
        <taxon>Arachnida</taxon>
        <taxon>Araneae</taxon>
        <taxon>Araneomorphae</taxon>
        <taxon>Entelegynae</taxon>
        <taxon>Araneoidea</taxon>
        <taxon>Araneidae</taxon>
        <taxon>Caerostris</taxon>
    </lineage>
</organism>
<accession>A0AAV4VLA9</accession>
<evidence type="ECO:0000313" key="1">
    <source>
        <dbReference type="EMBL" id="GIY70883.1"/>
    </source>
</evidence>
<keyword evidence="2" id="KW-1185">Reference proteome</keyword>
<proteinExistence type="predicted"/>
<gene>
    <name evidence="1" type="ORF">CDAR_425521</name>
</gene>
<dbReference type="EMBL" id="BPLQ01013244">
    <property type="protein sequence ID" value="GIY70883.1"/>
    <property type="molecule type" value="Genomic_DNA"/>
</dbReference>
<reference evidence="1 2" key="1">
    <citation type="submission" date="2021-06" db="EMBL/GenBank/DDBJ databases">
        <title>Caerostris darwini draft genome.</title>
        <authorList>
            <person name="Kono N."/>
            <person name="Arakawa K."/>
        </authorList>
    </citation>
    <scope>NUCLEOTIDE SEQUENCE [LARGE SCALE GENOMIC DNA]</scope>
</reference>
<name>A0AAV4VLA9_9ARAC</name>
<evidence type="ECO:0000313" key="2">
    <source>
        <dbReference type="Proteomes" id="UP001054837"/>
    </source>
</evidence>
<dbReference type="AlphaFoldDB" id="A0AAV4VLA9"/>
<protein>
    <submittedName>
        <fullName evidence="1">Uncharacterized protein</fullName>
    </submittedName>
</protein>
<comment type="caution">
    <text evidence="1">The sequence shown here is derived from an EMBL/GenBank/DDBJ whole genome shotgun (WGS) entry which is preliminary data.</text>
</comment>
<dbReference type="Proteomes" id="UP001054837">
    <property type="component" value="Unassembled WGS sequence"/>
</dbReference>